<keyword evidence="3" id="KW-1185">Reference proteome</keyword>
<evidence type="ECO:0000313" key="3">
    <source>
        <dbReference type="Proteomes" id="UP001056429"/>
    </source>
</evidence>
<feature type="transmembrane region" description="Helical" evidence="1">
    <location>
        <begin position="84"/>
        <end position="102"/>
    </location>
</feature>
<comment type="caution">
    <text evidence="2">The sequence shown here is derived from an EMBL/GenBank/DDBJ whole genome shotgun (WGS) entry which is preliminary data.</text>
</comment>
<reference evidence="2" key="1">
    <citation type="journal article" date="2021" name="mSystems">
        <title>Bacteria and Archaea Synergistically Convert Glycine Betaine to Biogenic Methane in the Formosa Cold Seep of the South China Sea.</title>
        <authorList>
            <person name="Li L."/>
            <person name="Zhang W."/>
            <person name="Zhang S."/>
            <person name="Song L."/>
            <person name="Sun Q."/>
            <person name="Zhang H."/>
            <person name="Xiang H."/>
            <person name="Dong X."/>
        </authorList>
    </citation>
    <scope>NUCLEOTIDE SEQUENCE</scope>
    <source>
        <strain evidence="2">ZWT</strain>
    </source>
</reference>
<protein>
    <recommendedName>
        <fullName evidence="4">DUF5673 domain-containing protein</fullName>
    </recommendedName>
</protein>
<proteinExistence type="predicted"/>
<dbReference type="RefSeq" id="WP_250857796.1">
    <property type="nucleotide sequence ID" value="NZ_JAGSOJ010000001.1"/>
</dbReference>
<evidence type="ECO:0008006" key="4">
    <source>
        <dbReference type="Google" id="ProtNLM"/>
    </source>
</evidence>
<reference evidence="2" key="2">
    <citation type="submission" date="2021-04" db="EMBL/GenBank/DDBJ databases">
        <authorList>
            <person name="Dong X."/>
        </authorList>
    </citation>
    <scope>NUCLEOTIDE SEQUENCE</scope>
    <source>
        <strain evidence="2">ZWT</strain>
    </source>
</reference>
<keyword evidence="1" id="KW-0472">Membrane</keyword>
<sequence>MKNKIISIVGMLIFTIVTIGGGMFLATKGFFYWEFIGLSAYTWLKLICGISIVAIILYDYINIRIQKKKDGELKFILKRKNKKNQVVCFIAVLISFFIQTVILTKGFKEFNSDIIFLFYFHVPLLLVLGYRHNEKEGLGEEGIYYWGSLIAWKNAVRYSFNENTLILVINKKTFGINEIVNIPFIIEDTDKTHIEKFLCDRVEEACCDAAVLSCDV</sequence>
<dbReference type="EMBL" id="JAGSOJ010000001">
    <property type="protein sequence ID" value="MCM1988931.1"/>
    <property type="molecule type" value="Genomic_DNA"/>
</dbReference>
<feature type="transmembrane region" description="Helical" evidence="1">
    <location>
        <begin position="43"/>
        <end position="63"/>
    </location>
</feature>
<feature type="transmembrane region" description="Helical" evidence="1">
    <location>
        <begin position="114"/>
        <end position="130"/>
    </location>
</feature>
<accession>A0A9J6NXE4</accession>
<evidence type="ECO:0000256" key="1">
    <source>
        <dbReference type="SAM" id="Phobius"/>
    </source>
</evidence>
<keyword evidence="1" id="KW-0812">Transmembrane</keyword>
<dbReference type="Proteomes" id="UP001056429">
    <property type="component" value="Unassembled WGS sequence"/>
</dbReference>
<name>A0A9J6NXE4_9CLOT</name>
<gene>
    <name evidence="2" type="ORF">KDK92_04195</name>
</gene>
<keyword evidence="1" id="KW-1133">Transmembrane helix</keyword>
<organism evidence="2 3">
    <name type="scientific">Oceanirhabdus seepicola</name>
    <dbReference type="NCBI Taxonomy" id="2828781"/>
    <lineage>
        <taxon>Bacteria</taxon>
        <taxon>Bacillati</taxon>
        <taxon>Bacillota</taxon>
        <taxon>Clostridia</taxon>
        <taxon>Eubacteriales</taxon>
        <taxon>Clostridiaceae</taxon>
        <taxon>Oceanirhabdus</taxon>
    </lineage>
</organism>
<dbReference type="AlphaFoldDB" id="A0A9J6NXE4"/>
<feature type="transmembrane region" description="Helical" evidence="1">
    <location>
        <begin position="12"/>
        <end position="31"/>
    </location>
</feature>
<evidence type="ECO:0000313" key="2">
    <source>
        <dbReference type="EMBL" id="MCM1988931.1"/>
    </source>
</evidence>